<dbReference type="Gene3D" id="3.40.50.1820">
    <property type="entry name" value="alpha/beta hydrolase"/>
    <property type="match status" value="1"/>
</dbReference>
<dbReference type="RefSeq" id="WP_125242707.1">
    <property type="nucleotide sequence ID" value="NZ_RSED01000005.1"/>
</dbReference>
<reference evidence="3 4" key="1">
    <citation type="submission" date="2018-12" db="EMBL/GenBank/DDBJ databases">
        <title>The whole draft genome of Aquabacterium sp. SJQ9.</title>
        <authorList>
            <person name="Sun L."/>
            <person name="Gao X."/>
            <person name="Chen W."/>
            <person name="Huang K."/>
        </authorList>
    </citation>
    <scope>NUCLEOTIDE SEQUENCE [LARGE SCALE GENOMIC DNA]</scope>
    <source>
        <strain evidence="3 4">SJQ9</strain>
    </source>
</reference>
<sequence>MPAPVSLLCLPCAGGSATMYLRWKRLVPAWLRIVPVELPGRGARLDEPCEAAFDTLVARLCDELQAELAGPHALFGHSMGGLLAHGIARRQRHLIRRLPEALFVSASPAPACRDPGRFAGRHDDAWLESDLRRQGGTPEEVLADAELRRLTLNVLRADYGVCESFSHRPQDPPLEVPLHAFGGRDDEIGAQRLTPWRDETLGPFALHWFDGGHFFIRQHEALVLDIVARTLSAGPASTAPEPVAA</sequence>
<accession>A0A3R8TU94</accession>
<protein>
    <submittedName>
        <fullName evidence="3">Thioesterase</fullName>
    </submittedName>
</protein>
<dbReference type="InterPro" id="IPR029058">
    <property type="entry name" value="AB_hydrolase_fold"/>
</dbReference>
<dbReference type="InterPro" id="IPR012223">
    <property type="entry name" value="TEII"/>
</dbReference>
<feature type="domain" description="Thioesterase" evidence="2">
    <location>
        <begin position="7"/>
        <end position="230"/>
    </location>
</feature>
<dbReference type="EMBL" id="RSED01000005">
    <property type="protein sequence ID" value="RRS04889.1"/>
    <property type="molecule type" value="Genomic_DNA"/>
</dbReference>
<evidence type="ECO:0000259" key="2">
    <source>
        <dbReference type="Pfam" id="PF00975"/>
    </source>
</evidence>
<keyword evidence="4" id="KW-1185">Reference proteome</keyword>
<dbReference type="SUPFAM" id="SSF53474">
    <property type="entry name" value="alpha/beta-Hydrolases"/>
    <property type="match status" value="1"/>
</dbReference>
<dbReference type="Proteomes" id="UP000269265">
    <property type="component" value="Unassembled WGS sequence"/>
</dbReference>
<gene>
    <name evidence="3" type="ORF">EIP75_07905</name>
</gene>
<organism evidence="3 4">
    <name type="scientific">Aquabacterium soli</name>
    <dbReference type="NCBI Taxonomy" id="2493092"/>
    <lineage>
        <taxon>Bacteria</taxon>
        <taxon>Pseudomonadati</taxon>
        <taxon>Pseudomonadota</taxon>
        <taxon>Betaproteobacteria</taxon>
        <taxon>Burkholderiales</taxon>
        <taxon>Aquabacterium</taxon>
    </lineage>
</organism>
<comment type="caution">
    <text evidence="3">The sequence shown here is derived from an EMBL/GenBank/DDBJ whole genome shotgun (WGS) entry which is preliminary data.</text>
</comment>
<proteinExistence type="inferred from homology"/>
<dbReference type="InterPro" id="IPR001031">
    <property type="entry name" value="Thioesterase"/>
</dbReference>
<dbReference type="PANTHER" id="PTHR11487:SF0">
    <property type="entry name" value="S-ACYL FATTY ACID SYNTHASE THIOESTERASE, MEDIUM CHAIN"/>
    <property type="match status" value="1"/>
</dbReference>
<evidence type="ECO:0000313" key="4">
    <source>
        <dbReference type="Proteomes" id="UP000269265"/>
    </source>
</evidence>
<dbReference type="AlphaFoldDB" id="A0A3R8TU94"/>
<comment type="similarity">
    <text evidence="1">Belongs to the thioesterase family.</text>
</comment>
<evidence type="ECO:0000313" key="3">
    <source>
        <dbReference type="EMBL" id="RRS04889.1"/>
    </source>
</evidence>
<evidence type="ECO:0000256" key="1">
    <source>
        <dbReference type="ARBA" id="ARBA00007169"/>
    </source>
</evidence>
<dbReference type="Pfam" id="PF00975">
    <property type="entry name" value="Thioesterase"/>
    <property type="match status" value="1"/>
</dbReference>
<dbReference type="PANTHER" id="PTHR11487">
    <property type="entry name" value="THIOESTERASE"/>
    <property type="match status" value="1"/>
</dbReference>
<dbReference type="GO" id="GO:0008610">
    <property type="term" value="P:lipid biosynthetic process"/>
    <property type="evidence" value="ECO:0007669"/>
    <property type="project" value="TreeGrafter"/>
</dbReference>
<name>A0A3R8TU94_9BURK</name>
<dbReference type="OrthoDB" id="8480037at2"/>